<protein>
    <submittedName>
        <fullName evidence="1">Uncharacterized protein</fullName>
    </submittedName>
</protein>
<reference evidence="1 2" key="1">
    <citation type="submission" date="2020-08" db="EMBL/GenBank/DDBJ databases">
        <title>Sequencing the genomes of 1000 actinobacteria strains.</title>
        <authorList>
            <person name="Klenk H.-P."/>
        </authorList>
    </citation>
    <scope>NUCLEOTIDE SEQUENCE [LARGE SCALE GENOMIC DNA]</scope>
    <source>
        <strain evidence="1 2">DSM 45784</strain>
    </source>
</reference>
<sequence>MKLVELMLSIEVVSDAQAAAGKSAAWTLAPTRVSGMSPPHSA</sequence>
<dbReference type="EMBL" id="JACHND010000001">
    <property type="protein sequence ID" value="MBB4700278.1"/>
    <property type="molecule type" value="Genomic_DNA"/>
</dbReference>
<proteinExistence type="predicted"/>
<gene>
    <name evidence="1" type="ORF">BJ982_001822</name>
</gene>
<organism evidence="1 2">
    <name type="scientific">Sphaerisporangium siamense</name>
    <dbReference type="NCBI Taxonomy" id="795645"/>
    <lineage>
        <taxon>Bacteria</taxon>
        <taxon>Bacillati</taxon>
        <taxon>Actinomycetota</taxon>
        <taxon>Actinomycetes</taxon>
        <taxon>Streptosporangiales</taxon>
        <taxon>Streptosporangiaceae</taxon>
        <taxon>Sphaerisporangium</taxon>
    </lineage>
</organism>
<name>A0A7W7D7G9_9ACTN</name>
<keyword evidence="2" id="KW-1185">Reference proteome</keyword>
<dbReference type="Proteomes" id="UP000542210">
    <property type="component" value="Unassembled WGS sequence"/>
</dbReference>
<dbReference type="AlphaFoldDB" id="A0A7W7D7G9"/>
<evidence type="ECO:0000313" key="1">
    <source>
        <dbReference type="EMBL" id="MBB4700278.1"/>
    </source>
</evidence>
<accession>A0A7W7D7G9</accession>
<comment type="caution">
    <text evidence="1">The sequence shown here is derived from an EMBL/GenBank/DDBJ whole genome shotgun (WGS) entry which is preliminary data.</text>
</comment>
<evidence type="ECO:0000313" key="2">
    <source>
        <dbReference type="Proteomes" id="UP000542210"/>
    </source>
</evidence>
<dbReference type="RefSeq" id="WP_260413740.1">
    <property type="nucleotide sequence ID" value="NZ_BOOV01000030.1"/>
</dbReference>